<evidence type="ECO:0000256" key="18">
    <source>
        <dbReference type="PIRSR" id="PIRSR005149-1"/>
    </source>
</evidence>
<comment type="cofactor">
    <cofactor evidence="18">
        <name>Zn(2+)</name>
        <dbReference type="ChEBI" id="CHEBI:29105"/>
    </cofactor>
    <text evidence="18">Binds 2 Zn(2+) ions per subunit that likely form a catalytic dimetal center.</text>
</comment>
<proteinExistence type="inferred from homology"/>
<organism evidence="23 24">
    <name type="scientific">Cytospora mali</name>
    <name type="common">Apple Valsa canker fungus</name>
    <name type="synonym">Valsa mali</name>
    <dbReference type="NCBI Taxonomy" id="578113"/>
    <lineage>
        <taxon>Eukaryota</taxon>
        <taxon>Fungi</taxon>
        <taxon>Dikarya</taxon>
        <taxon>Ascomycota</taxon>
        <taxon>Pezizomycotina</taxon>
        <taxon>Sordariomycetes</taxon>
        <taxon>Sordariomycetidae</taxon>
        <taxon>Diaporthales</taxon>
        <taxon>Cytosporaceae</taxon>
        <taxon>Cytospora</taxon>
    </lineage>
</organism>
<feature type="binding site" evidence="18">
    <location>
        <position position="379"/>
    </location>
    <ligand>
        <name>Zn(2+)</name>
        <dbReference type="ChEBI" id="CHEBI:29105"/>
        <label>1</label>
    </ligand>
</feature>
<evidence type="ECO:0000256" key="20">
    <source>
        <dbReference type="SAM" id="MobiDB-lite"/>
    </source>
</evidence>
<feature type="binding site" evidence="18">
    <location>
        <position position="296"/>
    </location>
    <ligand>
        <name>Zn(2+)</name>
        <dbReference type="ChEBI" id="CHEBI:29105"/>
        <label>1</label>
    </ligand>
</feature>
<keyword evidence="10" id="KW-0276">Fatty acid metabolism</keyword>
<evidence type="ECO:0000256" key="9">
    <source>
        <dbReference type="ARBA" id="ARBA00022824"/>
    </source>
</evidence>
<evidence type="ECO:0000256" key="16">
    <source>
        <dbReference type="ARBA" id="ARBA00023136"/>
    </source>
</evidence>
<feature type="binding site" evidence="18">
    <location>
        <position position="360"/>
    </location>
    <ligand>
        <name>Zn(2+)</name>
        <dbReference type="ChEBI" id="CHEBI:29105"/>
        <label>1</label>
    </ligand>
</feature>
<dbReference type="EMBL" id="CM003100">
    <property type="protein sequence ID" value="KUI67869.1"/>
    <property type="molecule type" value="Genomic_DNA"/>
</dbReference>
<dbReference type="InterPro" id="IPR036400">
    <property type="entry name" value="Cyt_B5-like_heme/steroid_sf"/>
</dbReference>
<dbReference type="PROSITE" id="PS50255">
    <property type="entry name" value="CYTOCHROME_B5_2"/>
    <property type="match status" value="1"/>
</dbReference>
<evidence type="ECO:0000256" key="8">
    <source>
        <dbReference type="ARBA" id="ARBA00022723"/>
    </source>
</evidence>
<keyword evidence="6 19" id="KW-0349">Heme</keyword>
<evidence type="ECO:0000313" key="24">
    <source>
        <dbReference type="Proteomes" id="UP000078559"/>
    </source>
</evidence>
<comment type="cofactor">
    <cofactor evidence="19">
        <name>Fe cation</name>
        <dbReference type="ChEBI" id="CHEBI:24875"/>
    </cofactor>
</comment>
<keyword evidence="16 21" id="KW-0472">Membrane</keyword>
<evidence type="ECO:0000256" key="14">
    <source>
        <dbReference type="ARBA" id="ARBA00023004"/>
    </source>
</evidence>
<evidence type="ECO:0000256" key="15">
    <source>
        <dbReference type="ARBA" id="ARBA00023098"/>
    </source>
</evidence>
<feature type="binding site" evidence="18">
    <location>
        <position position="299"/>
    </location>
    <ligand>
        <name>Zn(2+)</name>
        <dbReference type="ChEBI" id="CHEBI:29105"/>
        <label>1</label>
    </ligand>
</feature>
<dbReference type="InterPro" id="IPR014430">
    <property type="entry name" value="Scs7"/>
</dbReference>
<comment type="pathway">
    <text evidence="3">Lipid metabolism.</text>
</comment>
<feature type="binding site" evidence="18">
    <location>
        <position position="300"/>
    </location>
    <ligand>
        <name>Zn(2+)</name>
        <dbReference type="ChEBI" id="CHEBI:29105"/>
        <label>1</label>
    </ligand>
</feature>
<comment type="pathway">
    <text evidence="2">Sphingolipid metabolism.</text>
</comment>
<feature type="region of interest" description="Disordered" evidence="20">
    <location>
        <begin position="125"/>
        <end position="150"/>
    </location>
</feature>
<evidence type="ECO:0000256" key="2">
    <source>
        <dbReference type="ARBA" id="ARBA00004991"/>
    </source>
</evidence>
<evidence type="ECO:0000256" key="7">
    <source>
        <dbReference type="ARBA" id="ARBA00022692"/>
    </source>
</evidence>
<keyword evidence="13" id="KW-0560">Oxidoreductase</keyword>
<dbReference type="SUPFAM" id="SSF55856">
    <property type="entry name" value="Cytochrome b5-like heme/steroid binding domain"/>
    <property type="match status" value="1"/>
</dbReference>
<comment type="subcellular location">
    <subcellularLocation>
        <location evidence="1">Endoplasmic reticulum membrane</location>
        <topology evidence="1">Multi-pass membrane protein</topology>
    </subcellularLocation>
</comment>
<evidence type="ECO:0000259" key="22">
    <source>
        <dbReference type="PROSITE" id="PS50255"/>
    </source>
</evidence>
<feature type="binding site" evidence="18">
    <location>
        <position position="375"/>
    </location>
    <ligand>
        <name>Zn(2+)</name>
        <dbReference type="ChEBI" id="CHEBI:29105"/>
        <label>1</label>
    </ligand>
</feature>
<feature type="binding site" evidence="18">
    <location>
        <position position="356"/>
    </location>
    <ligand>
        <name>Zn(2+)</name>
        <dbReference type="ChEBI" id="CHEBI:29105"/>
        <label>1</label>
    </ligand>
</feature>
<sequence length="411" mass="47030">MSSTTVVLELPGTSEIPERSDPSTTTLKMPSRTLPTFTRADVEAHNSTKSCYVTVGDNVYDVSDFVDSHPGGPELVLDWAGKDVTAILKDQDSHTHSESAYEILAESLVGFVTSEKATTNGHTVQANGVNGDAQTNGNGNANGRAVHPRTGMSCEEDLNRETDPNDDYKKHKFLDLNRPLFPQVWFGGFSKEFYLDQVHRPRHYKGGDSAPFFGNFLEPLTKTPWYAVPLIWWPCVTYGVYTTAQGFNHYYNLAIFFAIGFAIWSLVEYLLHRFLFHLDYYLPDNRVGITLHFTLHGVHHYLPMDKYRLVMPPTLFVVLAAPFWKLAHFVFCWNWYVATAVFCGGIFGYSCYDMTHYFLHHQNLPLWYKELKKYHLEHHFLDYENGFGVTSKFWDTVFGTEIKRAPVMKTK</sequence>
<feature type="region of interest" description="Disordered" evidence="20">
    <location>
        <begin position="1"/>
        <end position="30"/>
    </location>
</feature>
<feature type="transmembrane region" description="Helical" evidence="21">
    <location>
        <begin position="250"/>
        <end position="271"/>
    </location>
</feature>
<dbReference type="InterPro" id="IPR006694">
    <property type="entry name" value="Fatty_acid_hydroxylase"/>
</dbReference>
<evidence type="ECO:0000313" key="23">
    <source>
        <dbReference type="EMBL" id="KUI67869.1"/>
    </source>
</evidence>
<keyword evidence="7 21" id="KW-0812">Transmembrane</keyword>
<reference evidence="23" key="1">
    <citation type="submission" date="2014-12" db="EMBL/GenBank/DDBJ databases">
        <title>Genome Sequence of Valsa Canker Pathogens Uncovers a Specific Adaption of Colonization on Woody Bark.</title>
        <authorList>
            <person name="Yin Z."/>
            <person name="Liu H."/>
            <person name="Gao X."/>
            <person name="Li Z."/>
            <person name="Song N."/>
            <person name="Ke X."/>
            <person name="Dai Q."/>
            <person name="Wu Y."/>
            <person name="Sun Y."/>
            <person name="Xu J.-R."/>
            <person name="Kang Z.K."/>
            <person name="Wang L."/>
            <person name="Huang L."/>
        </authorList>
    </citation>
    <scope>NUCLEOTIDE SEQUENCE [LARGE SCALE GENOMIC DNA]</scope>
    <source>
        <strain evidence="23">03-8</strain>
    </source>
</reference>
<dbReference type="GO" id="GO:0005789">
    <property type="term" value="C:endoplasmic reticulum membrane"/>
    <property type="evidence" value="ECO:0007669"/>
    <property type="project" value="UniProtKB-SubCell"/>
</dbReference>
<evidence type="ECO:0000256" key="10">
    <source>
        <dbReference type="ARBA" id="ARBA00022832"/>
    </source>
</evidence>
<dbReference type="FunFam" id="3.10.120.10:FF:000007">
    <property type="entry name" value="Sulfite oxidase, mitochondrial"/>
    <property type="match status" value="1"/>
</dbReference>
<dbReference type="Proteomes" id="UP000078559">
    <property type="component" value="Chromosome 3"/>
</dbReference>
<name>A0A194VUI5_CYTMA</name>
<keyword evidence="8 18" id="KW-0479">Metal-binding</keyword>
<keyword evidence="24" id="KW-1185">Reference proteome</keyword>
<evidence type="ECO:0000256" key="11">
    <source>
        <dbReference type="ARBA" id="ARBA00022833"/>
    </source>
</evidence>
<dbReference type="SMART" id="SM01117">
    <property type="entry name" value="Cyt-b5"/>
    <property type="match status" value="1"/>
</dbReference>
<dbReference type="PANTHER" id="PTHR12863:SF1">
    <property type="entry name" value="FATTY ACID 2-HYDROXYLASE"/>
    <property type="match status" value="1"/>
</dbReference>
<protein>
    <submittedName>
        <fullName evidence="23">Ceramide very long chain fatty acid hydroxylase SCS7</fullName>
    </submittedName>
</protein>
<keyword evidence="17" id="KW-0275">Fatty acid biosynthesis</keyword>
<feature type="domain" description="Cytochrome b5 heme-binding" evidence="22">
    <location>
        <begin position="34"/>
        <end position="113"/>
    </location>
</feature>
<dbReference type="PANTHER" id="PTHR12863">
    <property type="entry name" value="FATTY ACID HYDROXYLASE"/>
    <property type="match status" value="1"/>
</dbReference>
<dbReference type="GO" id="GO:0006633">
    <property type="term" value="P:fatty acid biosynthetic process"/>
    <property type="evidence" value="ECO:0007669"/>
    <property type="project" value="UniProtKB-KW"/>
</dbReference>
<keyword evidence="11 18" id="KW-0862">Zinc</keyword>
<dbReference type="PIRSF" id="PIRSF005149">
    <property type="entry name" value="IPC-B_HD"/>
    <property type="match status" value="1"/>
</dbReference>
<feature type="compositionally biased region" description="Polar residues" evidence="20">
    <location>
        <begin position="125"/>
        <end position="141"/>
    </location>
</feature>
<accession>A0A194VUI5</accession>
<dbReference type="Gene3D" id="3.10.120.10">
    <property type="entry name" value="Cytochrome b5-like heme/steroid binding domain"/>
    <property type="match status" value="1"/>
</dbReference>
<dbReference type="InterPro" id="IPR018506">
    <property type="entry name" value="Cyt_B5_heme-BS"/>
</dbReference>
<evidence type="ECO:0000256" key="6">
    <source>
        <dbReference type="ARBA" id="ARBA00022617"/>
    </source>
</evidence>
<evidence type="ECO:0000256" key="19">
    <source>
        <dbReference type="PIRSR" id="PIRSR005149-50"/>
    </source>
</evidence>
<dbReference type="PROSITE" id="PS00191">
    <property type="entry name" value="CYTOCHROME_B5_1"/>
    <property type="match status" value="1"/>
</dbReference>
<dbReference type="GO" id="GO:0020037">
    <property type="term" value="F:heme binding"/>
    <property type="evidence" value="ECO:0007669"/>
    <property type="project" value="InterPro"/>
</dbReference>
<keyword evidence="12 21" id="KW-1133">Transmembrane helix</keyword>
<dbReference type="AlphaFoldDB" id="A0A194VUI5"/>
<feature type="binding site" evidence="18">
    <location>
        <position position="378"/>
    </location>
    <ligand>
        <name>Zn(2+)</name>
        <dbReference type="ChEBI" id="CHEBI:29105"/>
        <label>1</label>
    </ligand>
</feature>
<dbReference type="Pfam" id="PF04116">
    <property type="entry name" value="FA_hydroxylase"/>
    <property type="match status" value="1"/>
</dbReference>
<evidence type="ECO:0000256" key="13">
    <source>
        <dbReference type="ARBA" id="ARBA00023002"/>
    </source>
</evidence>
<evidence type="ECO:0000256" key="1">
    <source>
        <dbReference type="ARBA" id="ARBA00004477"/>
    </source>
</evidence>
<keyword evidence="14 19" id="KW-0408">Iron</keyword>
<comment type="similarity">
    <text evidence="4">Belongs to the sterol desaturase family. SCS7 subfamily.</text>
</comment>
<keyword evidence="15" id="KW-0443">Lipid metabolism</keyword>
<keyword evidence="5" id="KW-0444">Lipid biosynthesis</keyword>
<dbReference type="Pfam" id="PF00173">
    <property type="entry name" value="Cyt-b5"/>
    <property type="match status" value="1"/>
</dbReference>
<dbReference type="GO" id="GO:0005506">
    <property type="term" value="F:iron ion binding"/>
    <property type="evidence" value="ECO:0007669"/>
    <property type="project" value="InterPro"/>
</dbReference>
<feature type="binding site" description="axial binding residue" evidence="19">
    <location>
        <position position="96"/>
    </location>
    <ligand>
        <name>heme</name>
        <dbReference type="ChEBI" id="CHEBI:30413"/>
    </ligand>
    <ligandPart>
        <name>Fe</name>
        <dbReference type="ChEBI" id="CHEBI:18248"/>
    </ligandPart>
</feature>
<feature type="transmembrane region" description="Helical" evidence="21">
    <location>
        <begin position="333"/>
        <end position="352"/>
    </location>
</feature>
<feature type="binding site" evidence="18">
    <location>
        <position position="272"/>
    </location>
    <ligand>
        <name>Zn(2+)</name>
        <dbReference type="ChEBI" id="CHEBI:29105"/>
        <label>1</label>
    </ligand>
</feature>
<evidence type="ECO:0000256" key="17">
    <source>
        <dbReference type="ARBA" id="ARBA00023160"/>
    </source>
</evidence>
<feature type="binding site" description="axial binding residue" evidence="19">
    <location>
        <position position="69"/>
    </location>
    <ligand>
        <name>heme</name>
        <dbReference type="ChEBI" id="CHEBI:30413"/>
    </ligand>
    <ligandPart>
        <name>Fe</name>
        <dbReference type="ChEBI" id="CHEBI:18248"/>
    </ligandPart>
</feature>
<dbReference type="OrthoDB" id="2204368at2759"/>
<feature type="binding site" evidence="18">
    <location>
        <position position="277"/>
    </location>
    <ligand>
        <name>Zn(2+)</name>
        <dbReference type="ChEBI" id="CHEBI:29105"/>
        <label>1</label>
    </ligand>
</feature>
<dbReference type="GO" id="GO:0080132">
    <property type="term" value="F:fatty acid 2-hydroxylase activity"/>
    <property type="evidence" value="ECO:0007669"/>
    <property type="project" value="InterPro"/>
</dbReference>
<evidence type="ECO:0000256" key="21">
    <source>
        <dbReference type="SAM" id="Phobius"/>
    </source>
</evidence>
<evidence type="ECO:0000256" key="3">
    <source>
        <dbReference type="ARBA" id="ARBA00005189"/>
    </source>
</evidence>
<evidence type="ECO:0000256" key="5">
    <source>
        <dbReference type="ARBA" id="ARBA00022516"/>
    </source>
</evidence>
<dbReference type="InterPro" id="IPR001199">
    <property type="entry name" value="Cyt_B5-like_heme/steroid-bd"/>
</dbReference>
<gene>
    <name evidence="23" type="ORF">VM1G_03491</name>
</gene>
<keyword evidence="9" id="KW-0256">Endoplasmic reticulum</keyword>
<evidence type="ECO:0000256" key="12">
    <source>
        <dbReference type="ARBA" id="ARBA00022989"/>
    </source>
</evidence>
<evidence type="ECO:0000256" key="4">
    <source>
        <dbReference type="ARBA" id="ARBA00005747"/>
    </source>
</evidence>
<dbReference type="SMR" id="A0A194VUI5"/>